<reference evidence="9" key="1">
    <citation type="submission" date="2025-08" db="UniProtKB">
        <authorList>
            <consortium name="RefSeq"/>
        </authorList>
    </citation>
    <scope>IDENTIFICATION</scope>
    <source>
        <tissue evidence="9">Seedling</tissue>
    </source>
</reference>
<evidence type="ECO:0000313" key="8">
    <source>
        <dbReference type="Proteomes" id="UP001652623"/>
    </source>
</evidence>
<evidence type="ECO:0000256" key="1">
    <source>
        <dbReference type="ARBA" id="ARBA00022481"/>
    </source>
</evidence>
<evidence type="ECO:0000256" key="2">
    <source>
        <dbReference type="ARBA" id="ARBA00022723"/>
    </source>
</evidence>
<accession>A0ABM3I025</accession>
<dbReference type="PANTHER" id="PTHR45868:SF80">
    <property type="entry name" value="F15K9.8-RELATED"/>
    <property type="match status" value="1"/>
</dbReference>
<evidence type="ECO:0000259" key="7">
    <source>
        <dbReference type="PROSITE" id="PS50846"/>
    </source>
</evidence>
<organism evidence="8 9">
    <name type="scientific">Ziziphus jujuba</name>
    <name type="common">Chinese jujube</name>
    <name type="synonym">Ziziphus sativa</name>
    <dbReference type="NCBI Taxonomy" id="326968"/>
    <lineage>
        <taxon>Eukaryota</taxon>
        <taxon>Viridiplantae</taxon>
        <taxon>Streptophyta</taxon>
        <taxon>Embryophyta</taxon>
        <taxon>Tracheophyta</taxon>
        <taxon>Spermatophyta</taxon>
        <taxon>Magnoliopsida</taxon>
        <taxon>eudicotyledons</taxon>
        <taxon>Gunneridae</taxon>
        <taxon>Pentapetalae</taxon>
        <taxon>rosids</taxon>
        <taxon>fabids</taxon>
        <taxon>Rosales</taxon>
        <taxon>Rhamnaceae</taxon>
        <taxon>Paliureae</taxon>
        <taxon>Ziziphus</taxon>
    </lineage>
</organism>
<dbReference type="Proteomes" id="UP001652623">
    <property type="component" value="Chromosome 9"/>
</dbReference>
<feature type="domain" description="HMA" evidence="7">
    <location>
        <begin position="43"/>
        <end position="107"/>
    </location>
</feature>
<keyword evidence="2" id="KW-0479">Metal-binding</keyword>
<protein>
    <submittedName>
        <fullName evidence="9">Uncharacterized protein LOC107425970</fullName>
    </submittedName>
</protein>
<dbReference type="CDD" id="cd00371">
    <property type="entry name" value="HMA"/>
    <property type="match status" value="1"/>
</dbReference>
<dbReference type="InterPro" id="IPR006121">
    <property type="entry name" value="HMA_dom"/>
</dbReference>
<feature type="compositionally biased region" description="Polar residues" evidence="6">
    <location>
        <begin position="142"/>
        <end position="157"/>
    </location>
</feature>
<sequence>MGKQRLLGSVCATVLILSCLCVRMCVYIYICVCVHTLNNIILLQTCILEVDLRCCKACPLRVKKKLQKITGVNSITIDVEKGTIAVAGEVDPPTIINAISKLGKRSELSSFQKNPTTTATNVSKKPQSNTSPGSKKPDQQAKKNIQTSQANKSQKGGTNRDCGCHGDDSDSDSDDDDEDHDHHNNKNKGHHNGHAPHRPKGINAPPPHPMYNSHHNNIIYSNGYFSPVSLPYQSMARPYVGYGSGHHHYFRPAMFGRPPPPLPVVPPYGHGSYQLPMAPPPPPPLPRPPPMYGYHNQQQREPPVGNSVLHLFSDDNTSTEEACCIM</sequence>
<dbReference type="PROSITE" id="PS51257">
    <property type="entry name" value="PROKAR_LIPOPROTEIN"/>
    <property type="match status" value="1"/>
</dbReference>
<dbReference type="Pfam" id="PF00403">
    <property type="entry name" value="HMA"/>
    <property type="match status" value="1"/>
</dbReference>
<gene>
    <name evidence="9" type="primary">LOC107425970</name>
</gene>
<dbReference type="PROSITE" id="PS50846">
    <property type="entry name" value="HMA_2"/>
    <property type="match status" value="1"/>
</dbReference>
<comment type="similarity">
    <text evidence="5">Belongs to the HIPP family.</text>
</comment>
<name>A0ABM3I025_ZIZJJ</name>
<evidence type="ECO:0000256" key="3">
    <source>
        <dbReference type="ARBA" id="ARBA00023288"/>
    </source>
</evidence>
<dbReference type="Gene3D" id="3.30.70.100">
    <property type="match status" value="1"/>
</dbReference>
<dbReference type="InterPro" id="IPR036163">
    <property type="entry name" value="HMA_dom_sf"/>
</dbReference>
<feature type="compositionally biased region" description="Basic residues" evidence="6">
    <location>
        <begin position="183"/>
        <end position="200"/>
    </location>
</feature>
<dbReference type="SUPFAM" id="SSF55008">
    <property type="entry name" value="HMA, heavy metal-associated domain"/>
    <property type="match status" value="1"/>
</dbReference>
<keyword evidence="4" id="KW-0636">Prenylation</keyword>
<keyword evidence="3" id="KW-0449">Lipoprotein</keyword>
<evidence type="ECO:0000256" key="6">
    <source>
        <dbReference type="SAM" id="MobiDB-lite"/>
    </source>
</evidence>
<keyword evidence="1" id="KW-0488">Methylation</keyword>
<dbReference type="PANTHER" id="PTHR45868">
    <property type="entry name" value="HEAVY METAL-ASSOCIATED ISOPRENYLATED PLANT PROTEIN 33-RELATED"/>
    <property type="match status" value="1"/>
</dbReference>
<feature type="compositionally biased region" description="Acidic residues" evidence="6">
    <location>
        <begin position="169"/>
        <end position="179"/>
    </location>
</feature>
<dbReference type="GeneID" id="107425970"/>
<dbReference type="RefSeq" id="XP_048317769.2">
    <property type="nucleotide sequence ID" value="XM_048461812.2"/>
</dbReference>
<evidence type="ECO:0000256" key="4">
    <source>
        <dbReference type="ARBA" id="ARBA00023289"/>
    </source>
</evidence>
<feature type="region of interest" description="Disordered" evidence="6">
    <location>
        <begin position="107"/>
        <end position="214"/>
    </location>
</feature>
<keyword evidence="8" id="KW-1185">Reference proteome</keyword>
<evidence type="ECO:0000313" key="9">
    <source>
        <dbReference type="RefSeq" id="XP_048317769.2"/>
    </source>
</evidence>
<proteinExistence type="inferred from homology"/>
<feature type="compositionally biased region" description="Polar residues" evidence="6">
    <location>
        <begin position="108"/>
        <end position="133"/>
    </location>
</feature>
<evidence type="ECO:0000256" key="5">
    <source>
        <dbReference type="ARBA" id="ARBA00024045"/>
    </source>
</evidence>